<organism evidence="2 3">
    <name type="scientific">Datura stramonium</name>
    <name type="common">Jimsonweed</name>
    <name type="synonym">Common thornapple</name>
    <dbReference type="NCBI Taxonomy" id="4076"/>
    <lineage>
        <taxon>Eukaryota</taxon>
        <taxon>Viridiplantae</taxon>
        <taxon>Streptophyta</taxon>
        <taxon>Embryophyta</taxon>
        <taxon>Tracheophyta</taxon>
        <taxon>Spermatophyta</taxon>
        <taxon>Magnoliopsida</taxon>
        <taxon>eudicotyledons</taxon>
        <taxon>Gunneridae</taxon>
        <taxon>Pentapetalae</taxon>
        <taxon>asterids</taxon>
        <taxon>lamiids</taxon>
        <taxon>Solanales</taxon>
        <taxon>Solanaceae</taxon>
        <taxon>Solanoideae</taxon>
        <taxon>Datureae</taxon>
        <taxon>Datura</taxon>
    </lineage>
</organism>
<feature type="region of interest" description="Disordered" evidence="1">
    <location>
        <begin position="1"/>
        <end position="122"/>
    </location>
</feature>
<keyword evidence="3" id="KW-1185">Reference proteome</keyword>
<proteinExistence type="predicted"/>
<evidence type="ECO:0000313" key="2">
    <source>
        <dbReference type="EMBL" id="MCD7454602.1"/>
    </source>
</evidence>
<dbReference type="Proteomes" id="UP000823775">
    <property type="component" value="Unassembled WGS sequence"/>
</dbReference>
<name>A0ABS8S690_DATST</name>
<comment type="caution">
    <text evidence="2">The sequence shown here is derived from an EMBL/GenBank/DDBJ whole genome shotgun (WGS) entry which is preliminary data.</text>
</comment>
<evidence type="ECO:0000313" key="3">
    <source>
        <dbReference type="Proteomes" id="UP000823775"/>
    </source>
</evidence>
<evidence type="ECO:0000256" key="1">
    <source>
        <dbReference type="SAM" id="MobiDB-lite"/>
    </source>
</evidence>
<sequence>MTSMLSAVGWSDMEVGKNPLSTTQFPPLPRTQDSMHKNSLESPSTKLNFEEISRMVDEMKEDELQQEKFDGGPSNKSKQAQNYGETREGSLSISSSPGGGSTSTESNHKKWGDRVEEEAEEELFEERLQMEVMIVHTQEHEM</sequence>
<reference evidence="2 3" key="1">
    <citation type="journal article" date="2021" name="BMC Genomics">
        <title>Datura genome reveals duplications of psychoactive alkaloid biosynthetic genes and high mutation rate following tissue culture.</title>
        <authorList>
            <person name="Rajewski A."/>
            <person name="Carter-House D."/>
            <person name="Stajich J."/>
            <person name="Litt A."/>
        </authorList>
    </citation>
    <scope>NUCLEOTIDE SEQUENCE [LARGE SCALE GENOMIC DNA]</scope>
    <source>
        <strain evidence="2">AR-01</strain>
    </source>
</reference>
<accession>A0ABS8S690</accession>
<dbReference type="EMBL" id="JACEIK010000308">
    <property type="protein sequence ID" value="MCD7454602.1"/>
    <property type="molecule type" value="Genomic_DNA"/>
</dbReference>
<protein>
    <submittedName>
        <fullName evidence="2">Uncharacterized protein</fullName>
    </submittedName>
</protein>
<feature type="compositionally biased region" description="Basic and acidic residues" evidence="1">
    <location>
        <begin position="48"/>
        <end position="70"/>
    </location>
</feature>
<gene>
    <name evidence="2" type="ORF">HAX54_025348</name>
</gene>
<feature type="compositionally biased region" description="Polar residues" evidence="1">
    <location>
        <begin position="74"/>
        <end position="84"/>
    </location>
</feature>